<dbReference type="EMBL" id="BK016212">
    <property type="protein sequence ID" value="DAG02593.1"/>
    <property type="molecule type" value="Genomic_DNA"/>
</dbReference>
<protein>
    <submittedName>
        <fullName evidence="1">Uncharacterized protein</fullName>
    </submittedName>
</protein>
<reference evidence="1" key="1">
    <citation type="journal article" date="2021" name="Proc. Natl. Acad. Sci. U.S.A.">
        <title>A Catalog of Tens of Thousands of Viruses from Human Metagenomes Reveals Hidden Associations with Chronic Diseases.</title>
        <authorList>
            <person name="Tisza M.J."/>
            <person name="Buck C.B."/>
        </authorList>
    </citation>
    <scope>NUCLEOTIDE SEQUENCE</scope>
    <source>
        <strain evidence="1">CtUXy6</strain>
    </source>
</reference>
<proteinExistence type="predicted"/>
<evidence type="ECO:0000313" key="1">
    <source>
        <dbReference type="EMBL" id="DAG02593.1"/>
    </source>
</evidence>
<accession>A0A8S5V758</accession>
<name>A0A8S5V758_9CAUD</name>
<sequence length="157" mass="18287">MPTFKVSFGLSAKSKRQKVSSKYIVVETKCDGILCIDKEGVYRVKYKDKMYPLTTESYETRNKRVIYARWLDTYGHRIKIIRDRDSRKATDIKHYCAIAPGLLARGKLVKTAFSPIMFHVVTCYNVADVEGMSLAFNEWRDYEERIKNGELDIENEL</sequence>
<organism evidence="1">
    <name type="scientific">CrAss-like virus sp. ctUXy6</name>
    <dbReference type="NCBI Taxonomy" id="2825835"/>
    <lineage>
        <taxon>Viruses</taxon>
        <taxon>Duplodnaviria</taxon>
        <taxon>Heunggongvirae</taxon>
        <taxon>Uroviricota</taxon>
        <taxon>Caudoviricetes</taxon>
        <taxon>Crassvirales</taxon>
    </lineage>
</organism>